<dbReference type="OrthoDB" id="8986326at2"/>
<evidence type="ECO:0000313" key="1">
    <source>
        <dbReference type="EMBL" id="KDR32139.1"/>
    </source>
</evidence>
<dbReference type="InterPro" id="IPR021815">
    <property type="entry name" value="TsiV"/>
</dbReference>
<dbReference type="AlphaFoldDB" id="A0A656QT60"/>
<dbReference type="EMBL" id="JFHD01000004">
    <property type="protein sequence ID" value="KDR32139.1"/>
    <property type="molecule type" value="Genomic_DNA"/>
</dbReference>
<protein>
    <recommendedName>
        <fullName evidence="3">DUF3396 domain-containing protein</fullName>
    </recommendedName>
</protein>
<accession>A0A656QT60</accession>
<dbReference type="RefSeq" id="WP_008345385.1">
    <property type="nucleotide sequence ID" value="NZ_CP084288.1"/>
</dbReference>
<dbReference type="Pfam" id="PF11876">
    <property type="entry name" value="TsiV"/>
    <property type="match status" value="1"/>
</dbReference>
<organism evidence="1 2">
    <name type="scientific">Caballeronia zhejiangensis</name>
    <dbReference type="NCBI Taxonomy" id="871203"/>
    <lineage>
        <taxon>Bacteria</taxon>
        <taxon>Pseudomonadati</taxon>
        <taxon>Pseudomonadota</taxon>
        <taxon>Betaproteobacteria</taxon>
        <taxon>Burkholderiales</taxon>
        <taxon>Burkholderiaceae</taxon>
        <taxon>Caballeronia</taxon>
    </lineage>
</organism>
<sequence>MANPILEFTDDPSSPMPLVELKQHLVFYVPDPPGPVTARRVYDAYLRAVGDVFRNYRSTVSWARLEAWDAAARIRFETVLLPELRKTVHWGYGFSDAKPVDSRVFMFHGFRPFTEPEMASFFRFEFDWQVDAAFLRSLALDMMSMFPVCSGYGGYLLQGRPSSKYEEVSFERIYALARRYWGCDVEEIELSARELKRGYKCLSWLTVIGEPFRTQFQKELAQAKLAAFDFVDGPFATLLQVSDSPTLGDRNVQADLKPYFDVARALLPMQIKSHEPFWSTRWEDGQTMAWLQRFTHGWPT</sequence>
<gene>
    <name evidence="1" type="ORF">BG60_25935</name>
</gene>
<proteinExistence type="predicted"/>
<reference evidence="1 2" key="1">
    <citation type="submission" date="2014-03" db="EMBL/GenBank/DDBJ databases">
        <title>Draft Genome Sequences of Four Burkholderia Strains.</title>
        <authorList>
            <person name="Liu X.Y."/>
            <person name="Li C.X."/>
            <person name="Xu J.H."/>
        </authorList>
    </citation>
    <scope>NUCLEOTIDE SEQUENCE [LARGE SCALE GENOMIC DNA]</scope>
    <source>
        <strain evidence="1 2">OP-1</strain>
    </source>
</reference>
<comment type="caution">
    <text evidence="1">The sequence shown here is derived from an EMBL/GenBank/DDBJ whole genome shotgun (WGS) entry which is preliminary data.</text>
</comment>
<keyword evidence="2" id="KW-1185">Reference proteome</keyword>
<evidence type="ECO:0008006" key="3">
    <source>
        <dbReference type="Google" id="ProtNLM"/>
    </source>
</evidence>
<evidence type="ECO:0000313" key="2">
    <source>
        <dbReference type="Proteomes" id="UP000027451"/>
    </source>
</evidence>
<name>A0A656QT60_9BURK</name>
<dbReference type="Proteomes" id="UP000027451">
    <property type="component" value="Unassembled WGS sequence"/>
</dbReference>